<proteinExistence type="predicted"/>
<accession>A0A9D5D1X6</accession>
<feature type="compositionally biased region" description="Polar residues" evidence="1">
    <location>
        <begin position="22"/>
        <end position="33"/>
    </location>
</feature>
<protein>
    <submittedName>
        <fullName evidence="2">Uncharacterized protein</fullName>
    </submittedName>
</protein>
<gene>
    <name evidence="2" type="ORF">J5N97_011891</name>
</gene>
<keyword evidence="3" id="KW-1185">Reference proteome</keyword>
<evidence type="ECO:0000256" key="1">
    <source>
        <dbReference type="SAM" id="MobiDB-lite"/>
    </source>
</evidence>
<name>A0A9D5D1X6_9LILI</name>
<evidence type="ECO:0000313" key="2">
    <source>
        <dbReference type="EMBL" id="KAJ0983636.1"/>
    </source>
</evidence>
<reference evidence="2" key="2">
    <citation type="journal article" date="2022" name="Hortic Res">
        <title>The genome of Dioscorea zingiberensis sheds light on the biosynthesis, origin and evolution of the medicinally important diosgenin saponins.</title>
        <authorList>
            <person name="Li Y."/>
            <person name="Tan C."/>
            <person name="Li Z."/>
            <person name="Guo J."/>
            <person name="Li S."/>
            <person name="Chen X."/>
            <person name="Wang C."/>
            <person name="Dai X."/>
            <person name="Yang H."/>
            <person name="Song W."/>
            <person name="Hou L."/>
            <person name="Xu J."/>
            <person name="Tong Z."/>
            <person name="Xu A."/>
            <person name="Yuan X."/>
            <person name="Wang W."/>
            <person name="Yang Q."/>
            <person name="Chen L."/>
            <person name="Sun Z."/>
            <person name="Wang K."/>
            <person name="Pan B."/>
            <person name="Chen J."/>
            <person name="Bao Y."/>
            <person name="Liu F."/>
            <person name="Qi X."/>
            <person name="Gang D.R."/>
            <person name="Wen J."/>
            <person name="Li J."/>
        </authorList>
    </citation>
    <scope>NUCLEOTIDE SEQUENCE</scope>
    <source>
        <strain evidence="2">Dzin_1.0</strain>
    </source>
</reference>
<sequence>MGGENNGWWRVKRDDRKPAPNGASTTVNQNGISNMEIKSSIRLEFKKTRGHYGPHHDPVGVLRISSYGGSWT</sequence>
<reference evidence="2" key="1">
    <citation type="submission" date="2021-03" db="EMBL/GenBank/DDBJ databases">
        <authorList>
            <person name="Li Z."/>
            <person name="Yang C."/>
        </authorList>
    </citation>
    <scope>NUCLEOTIDE SEQUENCE</scope>
    <source>
        <strain evidence="2">Dzin_1.0</strain>
        <tissue evidence="2">Leaf</tissue>
    </source>
</reference>
<comment type="caution">
    <text evidence="2">The sequence shown here is derived from an EMBL/GenBank/DDBJ whole genome shotgun (WGS) entry which is preliminary data.</text>
</comment>
<evidence type="ECO:0000313" key="3">
    <source>
        <dbReference type="Proteomes" id="UP001085076"/>
    </source>
</evidence>
<feature type="region of interest" description="Disordered" evidence="1">
    <location>
        <begin position="1"/>
        <end position="33"/>
    </location>
</feature>
<dbReference type="Proteomes" id="UP001085076">
    <property type="component" value="Miscellaneous, Linkage group lg02"/>
</dbReference>
<dbReference type="AlphaFoldDB" id="A0A9D5D1X6"/>
<dbReference type="EMBL" id="JAGGNH010000002">
    <property type="protein sequence ID" value="KAJ0983636.1"/>
    <property type="molecule type" value="Genomic_DNA"/>
</dbReference>
<organism evidence="2 3">
    <name type="scientific">Dioscorea zingiberensis</name>
    <dbReference type="NCBI Taxonomy" id="325984"/>
    <lineage>
        <taxon>Eukaryota</taxon>
        <taxon>Viridiplantae</taxon>
        <taxon>Streptophyta</taxon>
        <taxon>Embryophyta</taxon>
        <taxon>Tracheophyta</taxon>
        <taxon>Spermatophyta</taxon>
        <taxon>Magnoliopsida</taxon>
        <taxon>Liliopsida</taxon>
        <taxon>Dioscoreales</taxon>
        <taxon>Dioscoreaceae</taxon>
        <taxon>Dioscorea</taxon>
    </lineage>
</organism>